<organism evidence="2 3">
    <name type="scientific">Roseiterribacter gracilis</name>
    <dbReference type="NCBI Taxonomy" id="2812848"/>
    <lineage>
        <taxon>Bacteria</taxon>
        <taxon>Pseudomonadati</taxon>
        <taxon>Pseudomonadota</taxon>
        <taxon>Alphaproteobacteria</taxon>
        <taxon>Rhodospirillales</taxon>
        <taxon>Roseiterribacteraceae</taxon>
        <taxon>Roseiterribacter</taxon>
    </lineage>
</organism>
<evidence type="ECO:0000256" key="1">
    <source>
        <dbReference type="SAM" id="SignalP"/>
    </source>
</evidence>
<keyword evidence="3" id="KW-1185">Reference proteome</keyword>
<feature type="signal peptide" evidence="1">
    <location>
        <begin position="1"/>
        <end position="21"/>
    </location>
</feature>
<comment type="caution">
    <text evidence="2">The sequence shown here is derived from an EMBL/GenBank/DDBJ whole genome shotgun (WGS) entry which is preliminary data.</text>
</comment>
<feature type="chain" id="PRO_5035735198" evidence="1">
    <location>
        <begin position="22"/>
        <end position="174"/>
    </location>
</feature>
<sequence>MTRTSLPFLAVLALSSLPAIAAPAPDPVCSKVDAPCTTRLKLEDNRLALVTSATGARLELDGRLLAETEGGTTWFHKPVPRRAKQILIAKSVETGACKRAHYLLDLAEPEAPKLTPALGDCATPPSKISRDRASGGLRIEFAGGKQFLYREHVLYALEDGKERAVGPAVATAKF</sequence>
<keyword evidence="1" id="KW-0732">Signal</keyword>
<dbReference type="AlphaFoldDB" id="A0A8S8X6I7"/>
<evidence type="ECO:0000313" key="3">
    <source>
        <dbReference type="Proteomes" id="UP000681075"/>
    </source>
</evidence>
<reference evidence="2" key="1">
    <citation type="submission" date="2021-02" db="EMBL/GenBank/DDBJ databases">
        <title>Genome sequence of Rhodospirillales sp. strain TMPK1 isolated from soil.</title>
        <authorList>
            <person name="Nakai R."/>
            <person name="Kusada H."/>
            <person name="Tamaki H."/>
        </authorList>
    </citation>
    <scope>NUCLEOTIDE SEQUENCE</scope>
    <source>
        <strain evidence="2">TMPK1</strain>
    </source>
</reference>
<proteinExistence type="predicted"/>
<accession>A0A8S8X6I7</accession>
<dbReference type="EMBL" id="BOPV01000001">
    <property type="protein sequence ID" value="GIL38818.1"/>
    <property type="molecule type" value="Genomic_DNA"/>
</dbReference>
<dbReference type="RefSeq" id="WP_420241878.1">
    <property type="nucleotide sequence ID" value="NZ_BOPV01000001.1"/>
</dbReference>
<dbReference type="Proteomes" id="UP000681075">
    <property type="component" value="Unassembled WGS sequence"/>
</dbReference>
<evidence type="ECO:0000313" key="2">
    <source>
        <dbReference type="EMBL" id="GIL38818.1"/>
    </source>
</evidence>
<name>A0A8S8X6I7_9PROT</name>
<gene>
    <name evidence="2" type="ORF">TMPK1_10550</name>
</gene>
<protein>
    <submittedName>
        <fullName evidence="2">Uncharacterized protein</fullName>
    </submittedName>
</protein>